<dbReference type="GO" id="GO:0016491">
    <property type="term" value="F:oxidoreductase activity"/>
    <property type="evidence" value="ECO:0007669"/>
    <property type="project" value="UniProtKB-KW"/>
</dbReference>
<dbReference type="PANTHER" id="PTHR43498:SF1">
    <property type="entry name" value="COB--COM HETERODISULFIDE REDUCTASE IRON-SULFUR SUBUNIT A"/>
    <property type="match status" value="1"/>
</dbReference>
<evidence type="ECO:0000256" key="2">
    <source>
        <dbReference type="ARBA" id="ARBA00022723"/>
    </source>
</evidence>
<dbReference type="GO" id="GO:0051539">
    <property type="term" value="F:4 iron, 4 sulfur cluster binding"/>
    <property type="evidence" value="ECO:0007669"/>
    <property type="project" value="UniProtKB-KW"/>
</dbReference>
<evidence type="ECO:0008006" key="8">
    <source>
        <dbReference type="Google" id="ProtNLM"/>
    </source>
</evidence>
<evidence type="ECO:0000256" key="1">
    <source>
        <dbReference type="ARBA" id="ARBA00022485"/>
    </source>
</evidence>
<keyword evidence="3" id="KW-0560">Oxidoreductase</keyword>
<dbReference type="PANTHER" id="PTHR43498">
    <property type="entry name" value="FERREDOXIN:COB-COM HETERODISULFIDE REDUCTASE SUBUNIT A"/>
    <property type="match status" value="1"/>
</dbReference>
<accession>A0A4U0V650</accession>
<name>A0A4U0V650_9PEZI</name>
<reference evidence="6 7" key="1">
    <citation type="submission" date="2017-03" db="EMBL/GenBank/DDBJ databases">
        <title>Genomes of endolithic fungi from Antarctica.</title>
        <authorList>
            <person name="Coleine C."/>
            <person name="Masonjones S."/>
            <person name="Stajich J.E."/>
        </authorList>
    </citation>
    <scope>NUCLEOTIDE SEQUENCE [LARGE SCALE GENOMIC DNA]</scope>
    <source>
        <strain evidence="6 7">CCFEE 5184</strain>
    </source>
</reference>
<evidence type="ECO:0000256" key="3">
    <source>
        <dbReference type="ARBA" id="ARBA00023002"/>
    </source>
</evidence>
<organism evidence="6 7">
    <name type="scientific">Friedmanniomyces simplex</name>
    <dbReference type="NCBI Taxonomy" id="329884"/>
    <lineage>
        <taxon>Eukaryota</taxon>
        <taxon>Fungi</taxon>
        <taxon>Dikarya</taxon>
        <taxon>Ascomycota</taxon>
        <taxon>Pezizomycotina</taxon>
        <taxon>Dothideomycetes</taxon>
        <taxon>Dothideomycetidae</taxon>
        <taxon>Mycosphaerellales</taxon>
        <taxon>Teratosphaeriaceae</taxon>
        <taxon>Friedmanniomyces</taxon>
    </lineage>
</organism>
<gene>
    <name evidence="6" type="ORF">B0A55_13760</name>
</gene>
<comment type="caution">
    <text evidence="6">The sequence shown here is derived from an EMBL/GenBank/DDBJ whole genome shotgun (WGS) entry which is preliminary data.</text>
</comment>
<dbReference type="Pfam" id="PF12831">
    <property type="entry name" value="FAD_oxidored"/>
    <property type="match status" value="1"/>
</dbReference>
<proteinExistence type="predicted"/>
<evidence type="ECO:0000256" key="4">
    <source>
        <dbReference type="ARBA" id="ARBA00023004"/>
    </source>
</evidence>
<keyword evidence="5" id="KW-0411">Iron-sulfur</keyword>
<keyword evidence="2" id="KW-0479">Metal-binding</keyword>
<dbReference type="Gene3D" id="3.50.50.60">
    <property type="entry name" value="FAD/NAD(P)-binding domain"/>
    <property type="match status" value="1"/>
</dbReference>
<evidence type="ECO:0000313" key="6">
    <source>
        <dbReference type="EMBL" id="TKA44240.1"/>
    </source>
</evidence>
<dbReference type="OrthoDB" id="3839536at2759"/>
<dbReference type="SUPFAM" id="SSF51905">
    <property type="entry name" value="FAD/NAD(P)-binding domain"/>
    <property type="match status" value="1"/>
</dbReference>
<dbReference type="Proteomes" id="UP000309340">
    <property type="component" value="Unassembled WGS sequence"/>
</dbReference>
<sequence>MATFPILGILVEAEAFDDYGGWVLDSQFEMEMGSPYLLAHGNGVPVADATTTISIPLVDRGNYKVWVRAKDWVPGHHPGRFEVIVDDTVLETEFGANDMDWNWQLGGSVDLPPGEVQLTLHDLTGFCGRCDAIFLTLDDVPPPEFGEPVQEAERAWRRRLRGLPSEPVPGGTFDVIVVGGGLVGAAAALTAARFGERVALVQDRPWLGGNASVEVGLSPRGVRGPLVEEIQNRTAEGDIYAMQLLEAHPNAKIFLEHTVYDAVTTDGAIVS</sequence>
<evidence type="ECO:0000256" key="5">
    <source>
        <dbReference type="ARBA" id="ARBA00023014"/>
    </source>
</evidence>
<keyword evidence="4" id="KW-0408">Iron</keyword>
<dbReference type="EMBL" id="NAJQ01002376">
    <property type="protein sequence ID" value="TKA44240.1"/>
    <property type="molecule type" value="Genomic_DNA"/>
</dbReference>
<dbReference type="InterPro" id="IPR036188">
    <property type="entry name" value="FAD/NAD-bd_sf"/>
</dbReference>
<dbReference type="AlphaFoldDB" id="A0A4U0V650"/>
<dbReference type="InterPro" id="IPR039650">
    <property type="entry name" value="HdrA-like"/>
</dbReference>
<protein>
    <recommendedName>
        <fullName evidence="8">FAD-dependent oxidoreductase</fullName>
    </recommendedName>
</protein>
<evidence type="ECO:0000313" key="7">
    <source>
        <dbReference type="Proteomes" id="UP000309340"/>
    </source>
</evidence>
<keyword evidence="7" id="KW-1185">Reference proteome</keyword>
<feature type="non-terminal residue" evidence="6">
    <location>
        <position position="271"/>
    </location>
</feature>
<keyword evidence="1" id="KW-0004">4Fe-4S</keyword>
<dbReference type="GO" id="GO:0046872">
    <property type="term" value="F:metal ion binding"/>
    <property type="evidence" value="ECO:0007669"/>
    <property type="project" value="UniProtKB-KW"/>
</dbReference>